<reference evidence="1" key="1">
    <citation type="submission" date="2025-02" db="EMBL/GenBank/DDBJ databases">
        <title>Complete genome sequences of 52 Bacillus and Priestia strains isolated from West-African fermentations and 26 reference strains from the DSMZ collection.</title>
        <authorList>
            <person name="Wiedenbein E.S."/>
            <person name="Canoy T.S."/>
            <person name="Hui Y."/>
            <person name="Parkouda C."/>
            <person name="Dawende C."/>
            <person name="Ametefe E."/>
            <person name="Jespersen L."/>
            <person name="Nielsen D.S."/>
        </authorList>
    </citation>
    <scope>NUCLEOTIDE SEQUENCE</scope>
    <source>
        <strain evidence="1">PRO33</strain>
    </source>
</reference>
<dbReference type="EMBL" id="CP121752">
    <property type="protein sequence ID" value="WGD98627.1"/>
    <property type="molecule type" value="Genomic_DNA"/>
</dbReference>
<name>A0AC61YTA5_BACIA</name>
<organism evidence="1 2">
    <name type="scientific">Bacillus safensis</name>
    <dbReference type="NCBI Taxonomy" id="561879"/>
    <lineage>
        <taxon>Bacteria</taxon>
        <taxon>Bacillati</taxon>
        <taxon>Bacillota</taxon>
        <taxon>Bacilli</taxon>
        <taxon>Bacillales</taxon>
        <taxon>Bacillaceae</taxon>
        <taxon>Bacillus</taxon>
    </lineage>
</organism>
<accession>A0AC61YTA5</accession>
<dbReference type="Proteomes" id="UP001218488">
    <property type="component" value="Chromosome"/>
</dbReference>
<evidence type="ECO:0000313" key="1">
    <source>
        <dbReference type="EMBL" id="WGD98627.1"/>
    </source>
</evidence>
<evidence type="ECO:0000313" key="2">
    <source>
        <dbReference type="Proteomes" id="UP001218488"/>
    </source>
</evidence>
<protein>
    <submittedName>
        <fullName evidence="1">Winged helix-turn-helix transcriptional regulator</fullName>
    </submittedName>
</protein>
<sequence>MSAPSSNPVSIVNHGCPVSVTTSVIGGKWKGVILYHLTCGPKRYNELRRLLPRISQRVLTLQLRELEQDGVVHREVYEEVPPRVEYSLTSLGNTLKPIIFAMREWGESYGKEARPKEKSCHL</sequence>
<gene>
    <name evidence="1" type="ORF">P5627_06385</name>
</gene>
<proteinExistence type="predicted"/>